<organism evidence="9 10">
    <name type="scientific">Favolaschia claudopus</name>
    <dbReference type="NCBI Taxonomy" id="2862362"/>
    <lineage>
        <taxon>Eukaryota</taxon>
        <taxon>Fungi</taxon>
        <taxon>Dikarya</taxon>
        <taxon>Basidiomycota</taxon>
        <taxon>Agaricomycotina</taxon>
        <taxon>Agaricomycetes</taxon>
        <taxon>Agaricomycetidae</taxon>
        <taxon>Agaricales</taxon>
        <taxon>Marasmiineae</taxon>
        <taxon>Mycenaceae</taxon>
        <taxon>Favolaschia</taxon>
    </lineage>
</organism>
<evidence type="ECO:0000313" key="10">
    <source>
        <dbReference type="Proteomes" id="UP001362999"/>
    </source>
</evidence>
<keyword evidence="9" id="KW-0378">Hydrolase</keyword>
<dbReference type="PANTHER" id="PTHR13710">
    <property type="entry name" value="DNA HELICASE RECQ FAMILY MEMBER"/>
    <property type="match status" value="1"/>
</dbReference>
<evidence type="ECO:0000256" key="5">
    <source>
        <dbReference type="ARBA" id="ARBA00034808"/>
    </source>
</evidence>
<feature type="compositionally biased region" description="Low complexity" evidence="6">
    <location>
        <begin position="1"/>
        <end position="14"/>
    </location>
</feature>
<evidence type="ECO:0000256" key="6">
    <source>
        <dbReference type="SAM" id="MobiDB-lite"/>
    </source>
</evidence>
<dbReference type="SMART" id="SM00487">
    <property type="entry name" value="DEXDc"/>
    <property type="match status" value="1"/>
</dbReference>
<dbReference type="InterPro" id="IPR011545">
    <property type="entry name" value="DEAD/DEAH_box_helicase_dom"/>
</dbReference>
<evidence type="ECO:0000256" key="1">
    <source>
        <dbReference type="ARBA" id="ARBA00005446"/>
    </source>
</evidence>
<dbReference type="InterPro" id="IPR027417">
    <property type="entry name" value="P-loop_NTPase"/>
</dbReference>
<dbReference type="Pfam" id="PF00270">
    <property type="entry name" value="DEAD"/>
    <property type="match status" value="1"/>
</dbReference>
<dbReference type="GO" id="GO:0043138">
    <property type="term" value="F:3'-5' DNA helicase activity"/>
    <property type="evidence" value="ECO:0007669"/>
    <property type="project" value="UniProtKB-EC"/>
</dbReference>
<dbReference type="GO" id="GO:0000724">
    <property type="term" value="P:double-strand break repair via homologous recombination"/>
    <property type="evidence" value="ECO:0007669"/>
    <property type="project" value="TreeGrafter"/>
</dbReference>
<feature type="region of interest" description="Disordered" evidence="6">
    <location>
        <begin position="639"/>
        <end position="672"/>
    </location>
</feature>
<comment type="catalytic activity">
    <reaction evidence="4">
        <text>Couples ATP hydrolysis with the unwinding of duplex DNA by translocating in the 3'-5' direction.</text>
        <dbReference type="EC" id="5.6.2.4"/>
    </reaction>
</comment>
<feature type="region of interest" description="Disordered" evidence="6">
    <location>
        <begin position="410"/>
        <end position="442"/>
    </location>
</feature>
<feature type="domain" description="Helicase C-terminal" evidence="8">
    <location>
        <begin position="264"/>
        <end position="421"/>
    </location>
</feature>
<dbReference type="SMART" id="SM00490">
    <property type="entry name" value="HELICc"/>
    <property type="match status" value="1"/>
</dbReference>
<feature type="region of interest" description="Disordered" evidence="6">
    <location>
        <begin position="763"/>
        <end position="791"/>
    </location>
</feature>
<keyword evidence="2" id="KW-0547">Nucleotide-binding</keyword>
<name>A0AAV9ZRP0_9AGAR</name>
<dbReference type="SUPFAM" id="SSF52540">
    <property type="entry name" value="P-loop containing nucleoside triphosphate hydrolases"/>
    <property type="match status" value="1"/>
</dbReference>
<protein>
    <recommendedName>
        <fullName evidence="5">DNA 3'-5' helicase</fullName>
        <ecNumber evidence="5">5.6.2.4</ecNumber>
    </recommendedName>
</protein>
<sequence>MSGTVTPRNTTQQTKRTRAAARRSDEDLQALKEELKPLPGLIRKNYTKWTEGAKDFQLECMEGQILGEEILLHAATGAGKTGIAAGPHLLPSSKGKVTLMVSPLLSLHDEHVSTFQTEFGLKAAAINSSNGGCTKEVMQKVVSGEWQIVLLSPEMPLSRRFVDSVLRKSEFGSRCLSVFIDEAHCISHWGASFRKKYASIGLIRAFLPRTTSVIAVTATLTPRVRDDLVSKLQFNRHTYMYRTIGNDRPNVSMVIRAMEHPANSYKDIDFVVPEDNQGPADIKLAFVYTDDIKDGGQLVDHLNARVHPRYRERGLIRPYNAGMSREYRAHVMSLFKAGVIRVLVCTDAAGMGCDLPNIALVVQWKVPQTVSAWIQRAGRAARRQGMLGLGVMLAEKAAFEVNPAADAAVAASTQTSGRGRGGRGRGGRGVRGGRGGEKQGRDYAVLHGQKRGSFRGSDDAVPPRDEHVITYNMPREGIYMLIQATICRRRILSQIFNNPAHNVPAAQCCDICNPKLFDQVRPSKPVRATRQKGVRKGPPVDSVREALYLWRRNILKTPNAILDDATCELLASVGPINAIETLQQLLGSCWSRWGELGQDLFVYMKGLDIPALPPPPSRQKRPASVPQSVPGVAALPILPTTLPITPRSPTATNHRKRSSTSRDLSAGEGPPAATRVRLNYASPSHYTNSLPVPQASTSSFSVSQTPIIPRIQPKPLFHSNVHSPSPFYNPYPPYTQISIPPGMPGAHSHNPYTQFYPTPPSTMPPSMRAPYSIQPFEHSHKLPNLEDAPPQ</sequence>
<feature type="domain" description="Helicase ATP-binding" evidence="7">
    <location>
        <begin position="61"/>
        <end position="238"/>
    </location>
</feature>
<dbReference type="EMBL" id="JAWWNJ010000117">
    <property type="protein sequence ID" value="KAK6991558.1"/>
    <property type="molecule type" value="Genomic_DNA"/>
</dbReference>
<dbReference type="Proteomes" id="UP001362999">
    <property type="component" value="Unassembled WGS sequence"/>
</dbReference>
<evidence type="ECO:0000259" key="7">
    <source>
        <dbReference type="PROSITE" id="PS51192"/>
    </source>
</evidence>
<evidence type="ECO:0000256" key="2">
    <source>
        <dbReference type="ARBA" id="ARBA00022741"/>
    </source>
</evidence>
<accession>A0AAV9ZRP0</accession>
<dbReference type="GO" id="GO:0005524">
    <property type="term" value="F:ATP binding"/>
    <property type="evidence" value="ECO:0007669"/>
    <property type="project" value="UniProtKB-KW"/>
</dbReference>
<feature type="region of interest" description="Disordered" evidence="6">
    <location>
        <begin position="1"/>
        <end position="26"/>
    </location>
</feature>
<evidence type="ECO:0000259" key="8">
    <source>
        <dbReference type="PROSITE" id="PS51194"/>
    </source>
</evidence>
<comment type="similarity">
    <text evidence="1">Belongs to the helicase family. RecQ subfamily.</text>
</comment>
<dbReference type="PROSITE" id="PS51194">
    <property type="entry name" value="HELICASE_CTER"/>
    <property type="match status" value="1"/>
</dbReference>
<keyword evidence="3" id="KW-0067">ATP-binding</keyword>
<dbReference type="InterPro" id="IPR014001">
    <property type="entry name" value="Helicase_ATP-bd"/>
</dbReference>
<dbReference type="Pfam" id="PF00271">
    <property type="entry name" value="Helicase_C"/>
    <property type="match status" value="1"/>
</dbReference>
<dbReference type="InterPro" id="IPR001650">
    <property type="entry name" value="Helicase_C-like"/>
</dbReference>
<evidence type="ECO:0000313" key="9">
    <source>
        <dbReference type="EMBL" id="KAK6991558.1"/>
    </source>
</evidence>
<keyword evidence="10" id="KW-1185">Reference proteome</keyword>
<dbReference type="GO" id="GO:0003676">
    <property type="term" value="F:nucleic acid binding"/>
    <property type="evidence" value="ECO:0007669"/>
    <property type="project" value="InterPro"/>
</dbReference>
<keyword evidence="9" id="KW-0347">Helicase</keyword>
<dbReference type="PROSITE" id="PS51192">
    <property type="entry name" value="HELICASE_ATP_BIND_1"/>
    <property type="match status" value="1"/>
</dbReference>
<dbReference type="GO" id="GO:0009378">
    <property type="term" value="F:four-way junction helicase activity"/>
    <property type="evidence" value="ECO:0007669"/>
    <property type="project" value="TreeGrafter"/>
</dbReference>
<dbReference type="GO" id="GO:0005694">
    <property type="term" value="C:chromosome"/>
    <property type="evidence" value="ECO:0007669"/>
    <property type="project" value="TreeGrafter"/>
</dbReference>
<dbReference type="GO" id="GO:0005737">
    <property type="term" value="C:cytoplasm"/>
    <property type="evidence" value="ECO:0007669"/>
    <property type="project" value="TreeGrafter"/>
</dbReference>
<dbReference type="AlphaFoldDB" id="A0AAV9ZRP0"/>
<dbReference type="EC" id="5.6.2.4" evidence="5"/>
<proteinExistence type="inferred from homology"/>
<comment type="caution">
    <text evidence="9">The sequence shown here is derived from an EMBL/GenBank/DDBJ whole genome shotgun (WGS) entry which is preliminary data.</text>
</comment>
<reference evidence="9 10" key="1">
    <citation type="journal article" date="2024" name="J Genomics">
        <title>Draft genome sequencing and assembly of Favolaschia claudopus CIRM-BRFM 2984 isolated from oak limbs.</title>
        <authorList>
            <person name="Navarro D."/>
            <person name="Drula E."/>
            <person name="Chaduli D."/>
            <person name="Cazenave R."/>
            <person name="Ahrendt S."/>
            <person name="Wang J."/>
            <person name="Lipzen A."/>
            <person name="Daum C."/>
            <person name="Barry K."/>
            <person name="Grigoriev I.V."/>
            <person name="Favel A."/>
            <person name="Rosso M.N."/>
            <person name="Martin F."/>
        </authorList>
    </citation>
    <scope>NUCLEOTIDE SEQUENCE [LARGE SCALE GENOMIC DNA]</scope>
    <source>
        <strain evidence="9 10">CIRM-BRFM 2984</strain>
    </source>
</reference>
<evidence type="ECO:0000256" key="3">
    <source>
        <dbReference type="ARBA" id="ARBA00022840"/>
    </source>
</evidence>
<evidence type="ECO:0000256" key="4">
    <source>
        <dbReference type="ARBA" id="ARBA00034617"/>
    </source>
</evidence>
<dbReference type="PANTHER" id="PTHR13710:SF154">
    <property type="entry name" value="RECQ HELICASE, PUTATIVE (AFU_ORTHOLOGUE AFUA_6G14720)-RELATED"/>
    <property type="match status" value="1"/>
</dbReference>
<gene>
    <name evidence="9" type="ORF">R3P38DRAFT_3438847</name>
</gene>
<dbReference type="Gene3D" id="3.40.50.300">
    <property type="entry name" value="P-loop containing nucleotide triphosphate hydrolases"/>
    <property type="match status" value="2"/>
</dbReference>